<gene>
    <name evidence="8" type="ORF">SFMTTN_2427</name>
</gene>
<dbReference type="InterPro" id="IPR007197">
    <property type="entry name" value="rSAM"/>
</dbReference>
<dbReference type="GO" id="GO:0046872">
    <property type="term" value="F:metal ion binding"/>
    <property type="evidence" value="ECO:0007669"/>
    <property type="project" value="UniProtKB-KW"/>
</dbReference>
<evidence type="ECO:0000256" key="3">
    <source>
        <dbReference type="ARBA" id="ARBA00022691"/>
    </source>
</evidence>
<proteinExistence type="predicted"/>
<evidence type="ECO:0000313" key="8">
    <source>
        <dbReference type="EMBL" id="GBL46612.1"/>
    </source>
</evidence>
<dbReference type="PANTHER" id="PTHR43787">
    <property type="entry name" value="FEMO COFACTOR BIOSYNTHESIS PROTEIN NIFB-RELATED"/>
    <property type="match status" value="1"/>
</dbReference>
<keyword evidence="3" id="KW-0949">S-adenosyl-L-methionine</keyword>
<dbReference type="AlphaFoldDB" id="A0A401JG82"/>
<dbReference type="PANTHER" id="PTHR43787:SF11">
    <property type="entry name" value="UPF0026 PROTEIN SLR1464"/>
    <property type="match status" value="1"/>
</dbReference>
<comment type="caution">
    <text evidence="8">The sequence shown here is derived from an EMBL/GenBank/DDBJ whole genome shotgun (WGS) entry which is preliminary data.</text>
</comment>
<keyword evidence="5" id="KW-0408">Iron</keyword>
<dbReference type="GO" id="GO:0051539">
    <property type="term" value="F:4 iron, 4 sulfur cluster binding"/>
    <property type="evidence" value="ECO:0007669"/>
    <property type="project" value="UniProtKB-KW"/>
</dbReference>
<dbReference type="Proteomes" id="UP000286806">
    <property type="component" value="Unassembled WGS sequence"/>
</dbReference>
<dbReference type="SFLD" id="SFLDS00029">
    <property type="entry name" value="Radical_SAM"/>
    <property type="match status" value="1"/>
</dbReference>
<comment type="cofactor">
    <cofactor evidence="1">
        <name>[4Fe-4S] cluster</name>
        <dbReference type="ChEBI" id="CHEBI:49883"/>
    </cofactor>
</comment>
<keyword evidence="9" id="KW-1185">Reference proteome</keyword>
<keyword evidence="4" id="KW-0479">Metal-binding</keyword>
<reference evidence="8 9" key="1">
    <citation type="journal article" date="2019" name="Front. Microbiol.">
        <title>Genomes of Neutrophilic Sulfur-Oxidizing Chemolithoautotrophs Representing 9 Proteobacterial Species From 8 Genera.</title>
        <authorList>
            <person name="Watanabe T."/>
            <person name="Kojima H."/>
            <person name="Umezawa K."/>
            <person name="Hori C."/>
            <person name="Takasuka T.E."/>
            <person name="Kato Y."/>
            <person name="Fukui M."/>
        </authorList>
    </citation>
    <scope>NUCLEOTIDE SEQUENCE [LARGE SCALE GENOMIC DNA]</scope>
    <source>
        <strain evidence="8 9">TTN</strain>
    </source>
</reference>
<accession>A0A401JG82</accession>
<dbReference type="SUPFAM" id="SSF102114">
    <property type="entry name" value="Radical SAM enzymes"/>
    <property type="match status" value="1"/>
</dbReference>
<dbReference type="InterPro" id="IPR013785">
    <property type="entry name" value="Aldolase_TIM"/>
</dbReference>
<dbReference type="GO" id="GO:0003824">
    <property type="term" value="F:catalytic activity"/>
    <property type="evidence" value="ECO:0007669"/>
    <property type="project" value="InterPro"/>
</dbReference>
<keyword evidence="2" id="KW-0004">4Fe-4S</keyword>
<evidence type="ECO:0000313" key="9">
    <source>
        <dbReference type="Proteomes" id="UP000286806"/>
    </source>
</evidence>
<evidence type="ECO:0000256" key="5">
    <source>
        <dbReference type="ARBA" id="ARBA00023004"/>
    </source>
</evidence>
<evidence type="ECO:0000259" key="7">
    <source>
        <dbReference type="Pfam" id="PF04055"/>
    </source>
</evidence>
<feature type="domain" description="Radical SAM core" evidence="7">
    <location>
        <begin position="75"/>
        <end position="234"/>
    </location>
</feature>
<dbReference type="Pfam" id="PF04055">
    <property type="entry name" value="Radical_SAM"/>
    <property type="match status" value="1"/>
</dbReference>
<evidence type="ECO:0000256" key="2">
    <source>
        <dbReference type="ARBA" id="ARBA00022485"/>
    </source>
</evidence>
<evidence type="ECO:0000256" key="1">
    <source>
        <dbReference type="ARBA" id="ARBA00001966"/>
    </source>
</evidence>
<dbReference type="InterPro" id="IPR058240">
    <property type="entry name" value="rSAM_sf"/>
</dbReference>
<organism evidence="8 9">
    <name type="scientific">Sulfuriferula multivorans</name>
    <dbReference type="NCBI Taxonomy" id="1559896"/>
    <lineage>
        <taxon>Bacteria</taxon>
        <taxon>Pseudomonadati</taxon>
        <taxon>Pseudomonadota</taxon>
        <taxon>Betaproteobacteria</taxon>
        <taxon>Nitrosomonadales</taxon>
        <taxon>Sulfuricellaceae</taxon>
        <taxon>Sulfuriferula</taxon>
    </lineage>
</organism>
<sequence>MGLQAPCVGRDISDNGFQAAASLSVTDLAAPSHIVDTSNKPLTPTDHSRDAAGMTYVYPVVSRRAGGVSVGINLNPNNACNWRCIYCQVPGLTRGAAPEIDLALLERELSGFLHELLQGDFMVTRVPESARRINDIALSGNGEPTSAKAFVEVIELIGRVMARFDLTGKIKLVLITNGSLLDKAYVQAGLQQMRSLNGEVWFKLDSATREGLRRINHAELSPERVFVNLQTAAGLCTTWLQTCMFAIDGAAPPEAEQQAYLDFVRRIVSAGVPVQGVLLYGLARPSQQPEAPRLSALPAGWMEVFAEKIRACGLAVKVSL</sequence>
<keyword evidence="6" id="KW-0411">Iron-sulfur</keyword>
<dbReference type="EMBL" id="BGOW01000021">
    <property type="protein sequence ID" value="GBL46612.1"/>
    <property type="molecule type" value="Genomic_DNA"/>
</dbReference>
<dbReference type="CDD" id="cd01335">
    <property type="entry name" value="Radical_SAM"/>
    <property type="match status" value="1"/>
</dbReference>
<evidence type="ECO:0000256" key="6">
    <source>
        <dbReference type="ARBA" id="ARBA00023014"/>
    </source>
</evidence>
<name>A0A401JG82_9PROT</name>
<dbReference type="Gene3D" id="3.20.20.70">
    <property type="entry name" value="Aldolase class I"/>
    <property type="match status" value="1"/>
</dbReference>
<protein>
    <submittedName>
        <fullName evidence="8">Radical SAM domain protein</fullName>
    </submittedName>
</protein>
<evidence type="ECO:0000256" key="4">
    <source>
        <dbReference type="ARBA" id="ARBA00022723"/>
    </source>
</evidence>